<name>A0AB37HBE4_9BACI</name>
<sequence>MKADEKMIKEIEEFDDAFPDGVFAIPRNPKEPRVKVRALFAHCDKLGIEPKDLSEKEMKEFLEYQKRE</sequence>
<protein>
    <submittedName>
        <fullName evidence="1">Uncharacterized protein</fullName>
    </submittedName>
</protein>
<accession>A0AB37HBE4</accession>
<dbReference type="Proteomes" id="UP000595512">
    <property type="component" value="Chromosome"/>
</dbReference>
<evidence type="ECO:0000313" key="2">
    <source>
        <dbReference type="Proteomes" id="UP000595512"/>
    </source>
</evidence>
<reference evidence="1 2" key="1">
    <citation type="submission" date="2020-12" db="EMBL/GenBank/DDBJ databases">
        <title>Taxonomic evaluation of the Bacillus sporothermodurans group of bacteria based on whole genome sequences.</title>
        <authorList>
            <person name="Fiedler G."/>
            <person name="Herbstmann A.-D."/>
            <person name="Doll E."/>
            <person name="Wenning M."/>
            <person name="Brinks E."/>
            <person name="Kabisch J."/>
            <person name="Breitenwieser F."/>
            <person name="Lappann M."/>
            <person name="Boehnlein C."/>
            <person name="Franz C."/>
        </authorList>
    </citation>
    <scope>NUCLEOTIDE SEQUENCE [LARGE SCALE GENOMIC DNA]</scope>
    <source>
        <strain evidence="1 2">DSM 10599</strain>
    </source>
</reference>
<dbReference type="RefSeq" id="WP_107958734.1">
    <property type="nucleotide sequence ID" value="NZ_CP066701.1"/>
</dbReference>
<dbReference type="KEGG" id="hspo:JGZ69_12235"/>
<gene>
    <name evidence="1" type="ORF">JGZ69_12235</name>
</gene>
<organism evidence="1 2">
    <name type="scientific">Heyndrickxia sporothermodurans</name>
    <dbReference type="NCBI Taxonomy" id="46224"/>
    <lineage>
        <taxon>Bacteria</taxon>
        <taxon>Bacillati</taxon>
        <taxon>Bacillota</taxon>
        <taxon>Bacilli</taxon>
        <taxon>Bacillales</taxon>
        <taxon>Bacillaceae</taxon>
        <taxon>Heyndrickxia</taxon>
    </lineage>
</organism>
<dbReference type="AlphaFoldDB" id="A0AB37HBE4"/>
<dbReference type="EMBL" id="CP066701">
    <property type="protein sequence ID" value="QQX23677.1"/>
    <property type="molecule type" value="Genomic_DNA"/>
</dbReference>
<evidence type="ECO:0000313" key="1">
    <source>
        <dbReference type="EMBL" id="QQX23677.1"/>
    </source>
</evidence>
<proteinExistence type="predicted"/>